<dbReference type="EMBL" id="LT607756">
    <property type="protein sequence ID" value="SCG85848.1"/>
    <property type="molecule type" value="Genomic_DNA"/>
</dbReference>
<keyword evidence="8" id="KW-1185">Reference proteome</keyword>
<protein>
    <submittedName>
        <fullName evidence="7">Polysaccharide biosynthesis protein</fullName>
    </submittedName>
</protein>
<dbReference type="GeneID" id="30412132"/>
<dbReference type="InterPro" id="IPR050833">
    <property type="entry name" value="Poly_Biosynth_Transport"/>
</dbReference>
<feature type="transmembrane region" description="Helical" evidence="6">
    <location>
        <begin position="327"/>
        <end position="347"/>
    </location>
</feature>
<evidence type="ECO:0000313" key="7">
    <source>
        <dbReference type="EMBL" id="SCG85848.1"/>
    </source>
</evidence>
<feature type="transmembrane region" description="Helical" evidence="6">
    <location>
        <begin position="12"/>
        <end position="31"/>
    </location>
</feature>
<dbReference type="Pfam" id="PF01943">
    <property type="entry name" value="Polysacc_synt"/>
    <property type="match status" value="1"/>
</dbReference>
<dbReference type="OrthoDB" id="112053at2157"/>
<reference evidence="7 8" key="1">
    <citation type="submission" date="2016-08" db="EMBL/GenBank/DDBJ databases">
        <authorList>
            <person name="Seilhamer J.J."/>
        </authorList>
    </citation>
    <scope>NUCLEOTIDE SEQUENCE [LARGE SCALE GENOMIC DNA]</scope>
    <source>
        <strain evidence="7">Buetzberg</strain>
    </source>
</reference>
<evidence type="ECO:0000256" key="6">
    <source>
        <dbReference type="SAM" id="Phobius"/>
    </source>
</evidence>
<feature type="transmembrane region" description="Helical" evidence="6">
    <location>
        <begin position="258"/>
        <end position="275"/>
    </location>
</feature>
<comment type="subcellular location">
    <subcellularLocation>
        <location evidence="1">Cell membrane</location>
        <topology evidence="1">Multi-pass membrane protein</topology>
    </subcellularLocation>
</comment>
<evidence type="ECO:0000256" key="1">
    <source>
        <dbReference type="ARBA" id="ARBA00004651"/>
    </source>
</evidence>
<feature type="transmembrane region" description="Helical" evidence="6">
    <location>
        <begin position="441"/>
        <end position="461"/>
    </location>
</feature>
<evidence type="ECO:0000256" key="4">
    <source>
        <dbReference type="ARBA" id="ARBA00022989"/>
    </source>
</evidence>
<evidence type="ECO:0000256" key="5">
    <source>
        <dbReference type="ARBA" id="ARBA00023136"/>
    </source>
</evidence>
<feature type="transmembrane region" description="Helical" evidence="6">
    <location>
        <begin position="117"/>
        <end position="137"/>
    </location>
</feature>
<gene>
    <name evidence="7" type="ORF">MCBB_1290</name>
</gene>
<feature type="transmembrane region" description="Helical" evidence="6">
    <location>
        <begin position="83"/>
        <end position="105"/>
    </location>
</feature>
<feature type="transmembrane region" description="Helical" evidence="6">
    <location>
        <begin position="295"/>
        <end position="315"/>
    </location>
</feature>
<evidence type="ECO:0000313" key="8">
    <source>
        <dbReference type="Proteomes" id="UP000094707"/>
    </source>
</evidence>
<dbReference type="Proteomes" id="UP000094707">
    <property type="component" value="Chromosome I"/>
</dbReference>
<evidence type="ECO:0000256" key="2">
    <source>
        <dbReference type="ARBA" id="ARBA00022475"/>
    </source>
</evidence>
<keyword evidence="3 6" id="KW-0812">Transmembrane</keyword>
<dbReference type="PANTHER" id="PTHR30250:SF11">
    <property type="entry name" value="O-ANTIGEN TRANSPORTER-RELATED"/>
    <property type="match status" value="1"/>
</dbReference>
<dbReference type="GO" id="GO:0005886">
    <property type="term" value="C:plasma membrane"/>
    <property type="evidence" value="ECO:0007669"/>
    <property type="project" value="UniProtKB-SubCell"/>
</dbReference>
<keyword evidence="4 6" id="KW-1133">Transmembrane helix</keyword>
<keyword evidence="2" id="KW-1003">Cell membrane</keyword>
<feature type="transmembrane region" description="Helical" evidence="6">
    <location>
        <begin position="158"/>
        <end position="175"/>
    </location>
</feature>
<feature type="transmembrane region" description="Helical" evidence="6">
    <location>
        <begin position="384"/>
        <end position="404"/>
    </location>
</feature>
<feature type="transmembrane region" description="Helical" evidence="6">
    <location>
        <begin position="43"/>
        <end position="62"/>
    </location>
</feature>
<feature type="transmembrane region" description="Helical" evidence="6">
    <location>
        <begin position="359"/>
        <end position="378"/>
    </location>
</feature>
<keyword evidence="5 6" id="KW-0472">Membrane</keyword>
<dbReference type="AlphaFoldDB" id="A0A1D3L2P8"/>
<dbReference type="InterPro" id="IPR002797">
    <property type="entry name" value="Polysacc_synth"/>
</dbReference>
<feature type="transmembrane region" description="Helical" evidence="6">
    <location>
        <begin position="181"/>
        <end position="202"/>
    </location>
</feature>
<sequence length="491" mass="54166">MSEYKLFVQRIGLVGITNILVAISSIILLPILTKNLSTSDYGIWNQVNITLILISNIAQVGLSYAMNRFLAGETDKTKIQEGVYSILAVVLGVSLVVAGALYIFSNEIGFLLLNNNHSVALLLPLTIIMSNMTFISLDFFRTFQKTRKYSIFYLSRSYLVLIFASVLLLLGYGIWGCVFGILISYTLLMVVMFAIIVSEIGFKIPRFKNIREYLNLSLPMVPGMVSSWIVDSSDRYVIGILLGTVFVGYYSAGYTLGTTIQLLVAPFSVLLLPVLSKNYEDKRKVKTVVKYSLRYYLALSIPAVFLLSILSKPILNILTTAEIASNGFLITPLVALGALLFGLYTILSQIIILTKKTKIIGVVWIIAAIINIALNLIAVPFIGIIGAALVTLVTYTVTLAFILVYSSRYMTLPFDLGFIVKSIFASAVAGAFVFLLNPQSLLGIVIVAVLGVILYTIVLIISKGFEKKEINFFMGFLRDILKDLKSVTARF</sequence>
<accession>A0A1D3L2P8</accession>
<dbReference type="PANTHER" id="PTHR30250">
    <property type="entry name" value="PST FAMILY PREDICTED COLANIC ACID TRANSPORTER"/>
    <property type="match status" value="1"/>
</dbReference>
<feature type="transmembrane region" description="Helical" evidence="6">
    <location>
        <begin position="416"/>
        <end position="435"/>
    </location>
</feature>
<name>A0A1D3L2P8_9EURY</name>
<organism evidence="7 8">
    <name type="scientific">Methanobacterium congolense</name>
    <dbReference type="NCBI Taxonomy" id="118062"/>
    <lineage>
        <taxon>Archaea</taxon>
        <taxon>Methanobacteriati</taxon>
        <taxon>Methanobacteriota</taxon>
        <taxon>Methanomada group</taxon>
        <taxon>Methanobacteria</taxon>
        <taxon>Methanobacteriales</taxon>
        <taxon>Methanobacteriaceae</taxon>
        <taxon>Methanobacterium</taxon>
    </lineage>
</organism>
<evidence type="ECO:0000256" key="3">
    <source>
        <dbReference type="ARBA" id="ARBA00022692"/>
    </source>
</evidence>
<dbReference type="KEGG" id="mcub:MCBB_1290"/>
<dbReference type="STRING" id="118062.MCBB_1290"/>
<proteinExistence type="predicted"/>
<dbReference type="RefSeq" id="WP_071906967.1">
    <property type="nucleotide sequence ID" value="NZ_LT607756.1"/>
</dbReference>